<dbReference type="Gene3D" id="3.60.15.10">
    <property type="entry name" value="Ribonuclease Z/Hydroxyacylglutathione hydrolase-like"/>
    <property type="match status" value="1"/>
</dbReference>
<evidence type="ECO:0000313" key="2">
    <source>
        <dbReference type="Proteomes" id="UP001595803"/>
    </source>
</evidence>
<reference evidence="2" key="1">
    <citation type="journal article" date="2019" name="Int. J. Syst. Evol. Microbiol.">
        <title>The Global Catalogue of Microorganisms (GCM) 10K type strain sequencing project: providing services to taxonomists for standard genome sequencing and annotation.</title>
        <authorList>
            <consortium name="The Broad Institute Genomics Platform"/>
            <consortium name="The Broad Institute Genome Sequencing Center for Infectious Disease"/>
            <person name="Wu L."/>
            <person name="Ma J."/>
        </authorList>
    </citation>
    <scope>NUCLEOTIDE SEQUENCE [LARGE SCALE GENOMIC DNA]</scope>
    <source>
        <strain evidence="2">CCTCC AB 2017081</strain>
    </source>
</reference>
<protein>
    <recommendedName>
        <fullName evidence="3">Metallo-beta-lactamase domain-containing protein</fullName>
    </recommendedName>
</protein>
<proteinExistence type="predicted"/>
<dbReference type="SUPFAM" id="SSF56281">
    <property type="entry name" value="Metallo-hydrolase/oxidoreductase"/>
    <property type="match status" value="1"/>
</dbReference>
<gene>
    <name evidence="1" type="ORF">ACFOSB_08240</name>
</gene>
<evidence type="ECO:0000313" key="1">
    <source>
        <dbReference type="EMBL" id="MFC3832845.1"/>
    </source>
</evidence>
<name>A0ABV7Z827_9DEIO</name>
<dbReference type="RefSeq" id="WP_322474749.1">
    <property type="nucleotide sequence ID" value="NZ_JBHRZG010000009.1"/>
</dbReference>
<evidence type="ECO:0008006" key="3">
    <source>
        <dbReference type="Google" id="ProtNLM"/>
    </source>
</evidence>
<organism evidence="1 2">
    <name type="scientific">Deinococcus rufus</name>
    <dbReference type="NCBI Taxonomy" id="2136097"/>
    <lineage>
        <taxon>Bacteria</taxon>
        <taxon>Thermotogati</taxon>
        <taxon>Deinococcota</taxon>
        <taxon>Deinococci</taxon>
        <taxon>Deinococcales</taxon>
        <taxon>Deinococcaceae</taxon>
        <taxon>Deinococcus</taxon>
    </lineage>
</organism>
<comment type="caution">
    <text evidence="1">The sequence shown here is derived from an EMBL/GenBank/DDBJ whole genome shotgun (WGS) entry which is preliminary data.</text>
</comment>
<accession>A0ABV7Z827</accession>
<dbReference type="EMBL" id="JBHRZG010000009">
    <property type="protein sequence ID" value="MFC3832845.1"/>
    <property type="molecule type" value="Genomic_DNA"/>
</dbReference>
<sequence>MTKITFHPLGNADCARIDLDNGRKLLIDYADTHCTGSGDKYIDLPTALRADLQQAKRKHYDVVAFSHLDLDHCQGAGEFFFFQHSNARQASDRIVMTQMWVPAAVITESRNDLCDDAKLVQAEARYRLREGRDILVFSQPDCLDEWLRNQDIDPSTRDHLIVTAGTLVPGFTLARDNVEFFVHSPFASHLNDRGSTVVRNDDAIAFQATFQHSGRVTRVMFTADIAYEVLGNIVQVTELKGNTDRLKWDVFKLPHHSSWKSIGPEKGKDKTQPTPEIERLYGTYGERFGMIVSTSDPIPTVDTDQPPHRQAAAYYREKARDLHGEYIVTMEHPSLSTPTPLVVEISGTGHVVLRGSLTQTPYDSTAPRAG</sequence>
<dbReference type="InterPro" id="IPR036866">
    <property type="entry name" value="RibonucZ/Hydroxyglut_hydro"/>
</dbReference>
<keyword evidence="2" id="KW-1185">Reference proteome</keyword>
<dbReference type="Proteomes" id="UP001595803">
    <property type="component" value="Unassembled WGS sequence"/>
</dbReference>